<name>A0A9W9K0L8_9EURO</name>
<protein>
    <submittedName>
        <fullName evidence="1">Uncharacterized protein</fullName>
    </submittedName>
</protein>
<reference evidence="1" key="1">
    <citation type="submission" date="2022-11" db="EMBL/GenBank/DDBJ databases">
        <authorList>
            <person name="Petersen C."/>
        </authorList>
    </citation>
    <scope>NUCLEOTIDE SEQUENCE</scope>
    <source>
        <strain evidence="1">IBT 30069</strain>
    </source>
</reference>
<proteinExistence type="predicted"/>
<dbReference type="OrthoDB" id="5240432at2759"/>
<organism evidence="1 2">
    <name type="scientific">Penicillium angulare</name>
    <dbReference type="NCBI Taxonomy" id="116970"/>
    <lineage>
        <taxon>Eukaryota</taxon>
        <taxon>Fungi</taxon>
        <taxon>Dikarya</taxon>
        <taxon>Ascomycota</taxon>
        <taxon>Pezizomycotina</taxon>
        <taxon>Eurotiomycetes</taxon>
        <taxon>Eurotiomycetidae</taxon>
        <taxon>Eurotiales</taxon>
        <taxon>Aspergillaceae</taxon>
        <taxon>Penicillium</taxon>
    </lineage>
</organism>
<comment type="caution">
    <text evidence="1">The sequence shown here is derived from an EMBL/GenBank/DDBJ whole genome shotgun (WGS) entry which is preliminary data.</text>
</comment>
<dbReference type="AlphaFoldDB" id="A0A9W9K0L8"/>
<dbReference type="Proteomes" id="UP001149165">
    <property type="component" value="Unassembled WGS sequence"/>
</dbReference>
<dbReference type="EMBL" id="JAPQKH010000007">
    <property type="protein sequence ID" value="KAJ5087737.1"/>
    <property type="molecule type" value="Genomic_DNA"/>
</dbReference>
<reference evidence="1" key="2">
    <citation type="journal article" date="2023" name="IMA Fungus">
        <title>Comparative genomic study of the Penicillium genus elucidates a diverse pangenome and 15 lateral gene transfer events.</title>
        <authorList>
            <person name="Petersen C."/>
            <person name="Sorensen T."/>
            <person name="Nielsen M.R."/>
            <person name="Sondergaard T.E."/>
            <person name="Sorensen J.L."/>
            <person name="Fitzpatrick D.A."/>
            <person name="Frisvad J.C."/>
            <person name="Nielsen K.L."/>
        </authorList>
    </citation>
    <scope>NUCLEOTIDE SEQUENCE</scope>
    <source>
        <strain evidence="1">IBT 30069</strain>
    </source>
</reference>
<sequence length="105" mass="11739">MPCSGHLIIHLNDESNHTIEFNISSASEAIVASHSENAIQFDMQGGWIVRADNNERLIYIPPDYQPFSSGSCGVFDQTFVYGRYDGSVHFLRLQLDSSSKDEQAN</sequence>
<keyword evidence="2" id="KW-1185">Reference proteome</keyword>
<evidence type="ECO:0000313" key="2">
    <source>
        <dbReference type="Proteomes" id="UP001149165"/>
    </source>
</evidence>
<evidence type="ECO:0000313" key="1">
    <source>
        <dbReference type="EMBL" id="KAJ5087737.1"/>
    </source>
</evidence>
<accession>A0A9W9K0L8</accession>
<gene>
    <name evidence="1" type="ORF">N7456_011353</name>
</gene>